<dbReference type="Proteomes" id="UP001194468">
    <property type="component" value="Unassembled WGS sequence"/>
</dbReference>
<protein>
    <recommendedName>
        <fullName evidence="2">DUF6830 domain-containing protein</fullName>
    </recommendedName>
</protein>
<feature type="region of interest" description="Disordered" evidence="1">
    <location>
        <begin position="611"/>
        <end position="655"/>
    </location>
</feature>
<dbReference type="InterPro" id="IPR041078">
    <property type="entry name" value="Plavaka"/>
</dbReference>
<keyword evidence="4" id="KW-1185">Reference proteome</keyword>
<feature type="compositionally biased region" description="Basic and acidic residues" evidence="1">
    <location>
        <begin position="623"/>
        <end position="632"/>
    </location>
</feature>
<dbReference type="AlphaFoldDB" id="A0AAD4BGH7"/>
<evidence type="ECO:0000259" key="2">
    <source>
        <dbReference type="Pfam" id="PF20722"/>
    </source>
</evidence>
<evidence type="ECO:0000313" key="4">
    <source>
        <dbReference type="Proteomes" id="UP001194468"/>
    </source>
</evidence>
<feature type="region of interest" description="Disordered" evidence="1">
    <location>
        <begin position="940"/>
        <end position="965"/>
    </location>
</feature>
<comment type="caution">
    <text evidence="3">The sequence shown here is derived from an EMBL/GenBank/DDBJ whole genome shotgun (WGS) entry which is preliminary data.</text>
</comment>
<reference evidence="3" key="1">
    <citation type="submission" date="2019-10" db="EMBL/GenBank/DDBJ databases">
        <authorList>
            <consortium name="DOE Joint Genome Institute"/>
            <person name="Kuo A."/>
            <person name="Miyauchi S."/>
            <person name="Kiss E."/>
            <person name="Drula E."/>
            <person name="Kohler A."/>
            <person name="Sanchez-Garcia M."/>
            <person name="Andreopoulos B."/>
            <person name="Barry K.W."/>
            <person name="Bonito G."/>
            <person name="Buee M."/>
            <person name="Carver A."/>
            <person name="Chen C."/>
            <person name="Cichocki N."/>
            <person name="Clum A."/>
            <person name="Culley D."/>
            <person name="Crous P.W."/>
            <person name="Fauchery L."/>
            <person name="Girlanda M."/>
            <person name="Hayes R."/>
            <person name="Keri Z."/>
            <person name="LaButti K."/>
            <person name="Lipzen A."/>
            <person name="Lombard V."/>
            <person name="Magnuson J."/>
            <person name="Maillard F."/>
            <person name="Morin E."/>
            <person name="Murat C."/>
            <person name="Nolan M."/>
            <person name="Ohm R."/>
            <person name="Pangilinan J."/>
            <person name="Pereira M."/>
            <person name="Perotto S."/>
            <person name="Peter M."/>
            <person name="Riley R."/>
            <person name="Sitrit Y."/>
            <person name="Stielow B."/>
            <person name="Szollosi G."/>
            <person name="Zifcakova L."/>
            <person name="Stursova M."/>
            <person name="Spatafora J.W."/>
            <person name="Tedersoo L."/>
            <person name="Vaario L.-M."/>
            <person name="Yamada A."/>
            <person name="Yan M."/>
            <person name="Wang P."/>
            <person name="Xu J."/>
            <person name="Bruns T."/>
            <person name="Baldrian P."/>
            <person name="Vilgalys R."/>
            <person name="Henrissat B."/>
            <person name="Grigoriev I.V."/>
            <person name="Hibbett D."/>
            <person name="Nagy L.G."/>
            <person name="Martin F.M."/>
        </authorList>
    </citation>
    <scope>NUCLEOTIDE SEQUENCE</scope>
    <source>
        <strain evidence="3">BED1</strain>
    </source>
</reference>
<feature type="domain" description="DUF6830" evidence="2">
    <location>
        <begin position="658"/>
        <end position="816"/>
    </location>
</feature>
<accession>A0AAD4BGH7</accession>
<organism evidence="3 4">
    <name type="scientific">Boletus edulis BED1</name>
    <dbReference type="NCBI Taxonomy" id="1328754"/>
    <lineage>
        <taxon>Eukaryota</taxon>
        <taxon>Fungi</taxon>
        <taxon>Dikarya</taxon>
        <taxon>Basidiomycota</taxon>
        <taxon>Agaricomycotina</taxon>
        <taxon>Agaricomycetes</taxon>
        <taxon>Agaricomycetidae</taxon>
        <taxon>Boletales</taxon>
        <taxon>Boletineae</taxon>
        <taxon>Boletaceae</taxon>
        <taxon>Boletoideae</taxon>
        <taxon>Boletus</taxon>
    </lineage>
</organism>
<evidence type="ECO:0000313" key="3">
    <source>
        <dbReference type="EMBL" id="KAF8429846.1"/>
    </source>
</evidence>
<evidence type="ECO:0000256" key="1">
    <source>
        <dbReference type="SAM" id="MobiDB-lite"/>
    </source>
</evidence>
<feature type="region of interest" description="Disordered" evidence="1">
    <location>
        <begin position="44"/>
        <end position="73"/>
    </location>
</feature>
<sequence>MPRCPSCGRGGFKDHHAVAMHMSQPKSGCNTWVNNLVHLQESLALPSSAGRPRRDATPDATVPMDIDQEFPPPDSLVDSYTEPDNPNPSTWNHSQCNGFYSEQFEGAAQSYGHGDTFMDKFNRDEFSDACKSNLYYPFACRNEWELALWLLRSGLSMKAIDAFLSLPIVKLLSLSFSTARDLRGRAELLPSGPHWRSMEIKLSHPTKHPVLLYWRDALECIAWIFNHPSFRDQLDLIPERLYTSDAKLCRVYTEWMTGDKAWHMQSQLPEGATLIGTILSSDKTNITNICGGRVAHPLLISLANIKMSTRLKLSSRSFMLTALLPVPKFVHKNKLLDPVKKAAQFGVMLPDTKGNLRYCFTPLAGYIVDTPEAAMLACVGGKTSPITMAMFKQFGDPFRHEPRTAATTLAQLSVVKSKVDPADLQAFFCEAQRFRLNGPMAGSRHFKGGISKLNQVTGRVHRDVQRYLIGIIACAAPSEVTAAIRALMDFRYRVQAYRISDDDIHLISAALSEFHTNKDTIIEHGGRLGKGKKVINNWHIPKLELMQGIAPSIKRVGVTIQWTADTTEHAHVSEIKTPAGSTNNNNYDPQICRYLDRAEKCRAFELTTSLHEQEDQTALSDGGRSEDDRSDLSDDEDNDNNNAAQPFGPSNLARPSTNYFTISARLSAKQAGTIPSPLRSFVVGSTAVNLSYAPSLRRISVDEAAQRFGLPDLRPALADFLQREAQFGAGFVHPIGGQRRGSRYSNLPFTELQVWYKVRLQNKPIHGNSDVSPAQTLFCTPPSSGAWALGHYDAAIFNVDARSEWPESGLEGHIVGQFRLVMRLLGKTGEKWPWTDCFIAYVQRFDIGAEDVTQLPILKRAKWASGERLGDVVPLSQLVLLFSTSDLKQYVPSHGIGEKFSAVNWNVNHKNATAAEQFRLFRVPVSEPLFRNPFRNIPAPSDLGTSGTTSGMFPRSRNLGTTSGSAEAPEVLQPLFA</sequence>
<gene>
    <name evidence="3" type="ORF">L210DRAFT_3652031</name>
</gene>
<dbReference type="InterPro" id="IPR049233">
    <property type="entry name" value="DUF6830"/>
</dbReference>
<dbReference type="EMBL" id="WHUW01000066">
    <property type="protein sequence ID" value="KAF8429846.1"/>
    <property type="molecule type" value="Genomic_DNA"/>
</dbReference>
<name>A0AAD4BGH7_BOLED</name>
<dbReference type="Pfam" id="PF20722">
    <property type="entry name" value="DUF6830"/>
    <property type="match status" value="1"/>
</dbReference>
<reference evidence="3" key="2">
    <citation type="journal article" date="2020" name="Nat. Commun.">
        <title>Large-scale genome sequencing of mycorrhizal fungi provides insights into the early evolution of symbiotic traits.</title>
        <authorList>
            <person name="Miyauchi S."/>
            <person name="Kiss E."/>
            <person name="Kuo A."/>
            <person name="Drula E."/>
            <person name="Kohler A."/>
            <person name="Sanchez-Garcia M."/>
            <person name="Morin E."/>
            <person name="Andreopoulos B."/>
            <person name="Barry K.W."/>
            <person name="Bonito G."/>
            <person name="Buee M."/>
            <person name="Carver A."/>
            <person name="Chen C."/>
            <person name="Cichocki N."/>
            <person name="Clum A."/>
            <person name="Culley D."/>
            <person name="Crous P.W."/>
            <person name="Fauchery L."/>
            <person name="Girlanda M."/>
            <person name="Hayes R.D."/>
            <person name="Keri Z."/>
            <person name="LaButti K."/>
            <person name="Lipzen A."/>
            <person name="Lombard V."/>
            <person name="Magnuson J."/>
            <person name="Maillard F."/>
            <person name="Murat C."/>
            <person name="Nolan M."/>
            <person name="Ohm R.A."/>
            <person name="Pangilinan J."/>
            <person name="Pereira M.F."/>
            <person name="Perotto S."/>
            <person name="Peter M."/>
            <person name="Pfister S."/>
            <person name="Riley R."/>
            <person name="Sitrit Y."/>
            <person name="Stielow J.B."/>
            <person name="Szollosi G."/>
            <person name="Zifcakova L."/>
            <person name="Stursova M."/>
            <person name="Spatafora J.W."/>
            <person name="Tedersoo L."/>
            <person name="Vaario L.M."/>
            <person name="Yamada A."/>
            <person name="Yan M."/>
            <person name="Wang P."/>
            <person name="Xu J."/>
            <person name="Bruns T."/>
            <person name="Baldrian P."/>
            <person name="Vilgalys R."/>
            <person name="Dunand C."/>
            <person name="Henrissat B."/>
            <person name="Grigoriev I.V."/>
            <person name="Hibbett D."/>
            <person name="Nagy L.G."/>
            <person name="Martin F.M."/>
        </authorList>
    </citation>
    <scope>NUCLEOTIDE SEQUENCE</scope>
    <source>
        <strain evidence="3">BED1</strain>
    </source>
</reference>
<proteinExistence type="predicted"/>
<dbReference type="Pfam" id="PF18759">
    <property type="entry name" value="Plavaka"/>
    <property type="match status" value="1"/>
</dbReference>